<organism evidence="2 3">
    <name type="scientific">Athelia psychrophila</name>
    <dbReference type="NCBI Taxonomy" id="1759441"/>
    <lineage>
        <taxon>Eukaryota</taxon>
        <taxon>Fungi</taxon>
        <taxon>Dikarya</taxon>
        <taxon>Basidiomycota</taxon>
        <taxon>Agaricomycotina</taxon>
        <taxon>Agaricomycetes</taxon>
        <taxon>Agaricomycetidae</taxon>
        <taxon>Atheliales</taxon>
        <taxon>Atheliaceae</taxon>
        <taxon>Athelia</taxon>
    </lineage>
</organism>
<accession>A0A166W6Z5</accession>
<dbReference type="AlphaFoldDB" id="A0A166W6Z5"/>
<dbReference type="Proteomes" id="UP000076532">
    <property type="component" value="Unassembled WGS sequence"/>
</dbReference>
<proteinExistence type="predicted"/>
<dbReference type="EMBL" id="KV417482">
    <property type="protein sequence ID" value="KZP33451.1"/>
    <property type="molecule type" value="Genomic_DNA"/>
</dbReference>
<evidence type="ECO:0000313" key="2">
    <source>
        <dbReference type="EMBL" id="KZP33451.1"/>
    </source>
</evidence>
<feature type="chain" id="PRO_5007881631" description="Secreted protein" evidence="1">
    <location>
        <begin position="22"/>
        <end position="78"/>
    </location>
</feature>
<evidence type="ECO:0000256" key="1">
    <source>
        <dbReference type="SAM" id="SignalP"/>
    </source>
</evidence>
<sequence>MKLTLALIDTCVCVCYESIAAYHCCAHVAPAPRTRLTRISPRWLTYWHNILAYWHTGSCICDSVLPPSNPYHSGCHCV</sequence>
<reference evidence="2 3" key="1">
    <citation type="journal article" date="2016" name="Mol. Biol. Evol.">
        <title>Comparative Genomics of Early-Diverging Mushroom-Forming Fungi Provides Insights into the Origins of Lignocellulose Decay Capabilities.</title>
        <authorList>
            <person name="Nagy L.G."/>
            <person name="Riley R."/>
            <person name="Tritt A."/>
            <person name="Adam C."/>
            <person name="Daum C."/>
            <person name="Floudas D."/>
            <person name="Sun H."/>
            <person name="Yadav J.S."/>
            <person name="Pangilinan J."/>
            <person name="Larsson K.H."/>
            <person name="Matsuura K."/>
            <person name="Barry K."/>
            <person name="Labutti K."/>
            <person name="Kuo R."/>
            <person name="Ohm R.A."/>
            <person name="Bhattacharya S.S."/>
            <person name="Shirouzu T."/>
            <person name="Yoshinaga Y."/>
            <person name="Martin F.M."/>
            <person name="Grigoriev I.V."/>
            <person name="Hibbett D.S."/>
        </authorList>
    </citation>
    <scope>NUCLEOTIDE SEQUENCE [LARGE SCALE GENOMIC DNA]</scope>
    <source>
        <strain evidence="2 3">CBS 109695</strain>
    </source>
</reference>
<protein>
    <recommendedName>
        <fullName evidence="4">Secreted protein</fullName>
    </recommendedName>
</protein>
<evidence type="ECO:0000313" key="3">
    <source>
        <dbReference type="Proteomes" id="UP000076532"/>
    </source>
</evidence>
<feature type="signal peptide" evidence="1">
    <location>
        <begin position="1"/>
        <end position="21"/>
    </location>
</feature>
<gene>
    <name evidence="2" type="ORF">FIBSPDRAFT_847364</name>
</gene>
<keyword evidence="3" id="KW-1185">Reference proteome</keyword>
<name>A0A166W6Z5_9AGAM</name>
<feature type="non-terminal residue" evidence="2">
    <location>
        <position position="78"/>
    </location>
</feature>
<keyword evidence="1" id="KW-0732">Signal</keyword>
<evidence type="ECO:0008006" key="4">
    <source>
        <dbReference type="Google" id="ProtNLM"/>
    </source>
</evidence>